<feature type="region of interest" description="Disordered" evidence="1">
    <location>
        <begin position="305"/>
        <end position="359"/>
    </location>
</feature>
<accession>A0AAI8VKJ9</accession>
<evidence type="ECO:0000256" key="1">
    <source>
        <dbReference type="SAM" id="MobiDB-lite"/>
    </source>
</evidence>
<sequence length="359" mass="39856">MSSFFPRSCASKPVITSTPGFVQAYLKCLEPSFTSKTNSQTQIFYRLRHFATKDIIDLINRASKTDIELVAELQGLQKQESHFKATATRQLKKGTFSKESAKDLQLQIKEIDDCRITDKAARIFYGGKLKRLDDAWDVFVEYQDNLENWADELEMEFTDRDPDLQDKEPGADVGDNPGHCNDDDNQADEHDLEVSDTYASTHDGNRGGRSEPSDRGPSLGQGDTSNIANDPCVPNVVVKEPLSSEELGDPVVSDLPEVEEYVSSEDLEGPVFPDLAQDTKTCPDDAQNSFVEDIFVPNEAQNTIIVRDDAAGPGKKSARASKKRDNTKQLDGREVTQAAKRRCKNKSHASRHIPIEASA</sequence>
<keyword evidence="3" id="KW-1185">Reference proteome</keyword>
<dbReference type="EMBL" id="CAUWAG010000010">
    <property type="protein sequence ID" value="CAJ2506634.1"/>
    <property type="molecule type" value="Genomic_DNA"/>
</dbReference>
<evidence type="ECO:0000313" key="2">
    <source>
        <dbReference type="EMBL" id="CAJ2506634.1"/>
    </source>
</evidence>
<evidence type="ECO:0000313" key="3">
    <source>
        <dbReference type="Proteomes" id="UP001295740"/>
    </source>
</evidence>
<reference evidence="2" key="1">
    <citation type="submission" date="2023-10" db="EMBL/GenBank/DDBJ databases">
        <authorList>
            <person name="Hackl T."/>
        </authorList>
    </citation>
    <scope>NUCLEOTIDE SEQUENCE</scope>
</reference>
<feature type="region of interest" description="Disordered" evidence="1">
    <location>
        <begin position="160"/>
        <end position="235"/>
    </location>
</feature>
<organism evidence="2 3">
    <name type="scientific">Anthostomella pinea</name>
    <dbReference type="NCBI Taxonomy" id="933095"/>
    <lineage>
        <taxon>Eukaryota</taxon>
        <taxon>Fungi</taxon>
        <taxon>Dikarya</taxon>
        <taxon>Ascomycota</taxon>
        <taxon>Pezizomycotina</taxon>
        <taxon>Sordariomycetes</taxon>
        <taxon>Xylariomycetidae</taxon>
        <taxon>Xylariales</taxon>
        <taxon>Xylariaceae</taxon>
        <taxon>Anthostomella</taxon>
    </lineage>
</organism>
<feature type="compositionally biased region" description="Basic and acidic residues" evidence="1">
    <location>
        <begin position="160"/>
        <end position="170"/>
    </location>
</feature>
<feature type="compositionally biased region" description="Basic residues" evidence="1">
    <location>
        <begin position="339"/>
        <end position="351"/>
    </location>
</feature>
<feature type="compositionally biased region" description="Basic and acidic residues" evidence="1">
    <location>
        <begin position="203"/>
        <end position="214"/>
    </location>
</feature>
<proteinExistence type="predicted"/>
<gene>
    <name evidence="2" type="ORF">KHLLAP_LOCUS7102</name>
</gene>
<dbReference type="Proteomes" id="UP001295740">
    <property type="component" value="Unassembled WGS sequence"/>
</dbReference>
<dbReference type="AlphaFoldDB" id="A0AAI8VKJ9"/>
<feature type="compositionally biased region" description="Basic and acidic residues" evidence="1">
    <location>
        <begin position="323"/>
        <end position="334"/>
    </location>
</feature>
<comment type="caution">
    <text evidence="2">The sequence shown here is derived from an EMBL/GenBank/DDBJ whole genome shotgun (WGS) entry which is preliminary data.</text>
</comment>
<protein>
    <submittedName>
        <fullName evidence="2">Uu.00g078200.m01.CDS01</fullName>
    </submittedName>
</protein>
<name>A0AAI8VKJ9_9PEZI</name>